<gene>
    <name evidence="2" type="ORF">GCK72_015843</name>
</gene>
<evidence type="ECO:0000313" key="2">
    <source>
        <dbReference type="EMBL" id="KAF1759376.1"/>
    </source>
</evidence>
<sequence length="235" mass="27795">MENLVFFQRKSVGPQVEVVEEKSEAAERVNINGHLVPERAREEGDWKIYWDNKEEGIHSVLDYLSDLYGTKKTIKVSLNRNEVWLLNLIEKRQGNDYELELHSGLTEEDCHFILKNYHPKGMRISSLNPGTFPISQYLESLEFLFSHWMLSITLDDLLNMNCVELVLPHNKFTESEIKRILQHWAIGGFQRLKYFQLYVRDFNMEEVLGELTREWLIQCLEIHNMMYIVGKLTFP</sequence>
<accession>A0A6A5GXK8</accession>
<proteinExistence type="predicted"/>
<dbReference type="GeneID" id="78776187"/>
<dbReference type="Proteomes" id="UP000483820">
    <property type="component" value="Chromosome IV"/>
</dbReference>
<name>A0A6A5GXK8_CAERE</name>
<dbReference type="CTD" id="78776187"/>
<protein>
    <recommendedName>
        <fullName evidence="1">Sdz-33 F-box domain-containing protein</fullName>
    </recommendedName>
</protein>
<evidence type="ECO:0000259" key="1">
    <source>
        <dbReference type="Pfam" id="PF07735"/>
    </source>
</evidence>
<feature type="domain" description="Sdz-33 F-box" evidence="1">
    <location>
        <begin position="135"/>
        <end position="197"/>
    </location>
</feature>
<reference evidence="2 3" key="1">
    <citation type="submission" date="2019-12" db="EMBL/GenBank/DDBJ databases">
        <title>Chromosome-level assembly of the Caenorhabditis remanei genome.</title>
        <authorList>
            <person name="Teterina A.A."/>
            <person name="Willis J.H."/>
            <person name="Phillips P.C."/>
        </authorList>
    </citation>
    <scope>NUCLEOTIDE SEQUENCE [LARGE SCALE GENOMIC DNA]</scope>
    <source>
        <strain evidence="2 3">PX506</strain>
        <tissue evidence="2">Whole organism</tissue>
    </source>
</reference>
<dbReference type="AlphaFoldDB" id="A0A6A5GXK8"/>
<evidence type="ECO:0000313" key="3">
    <source>
        <dbReference type="Proteomes" id="UP000483820"/>
    </source>
</evidence>
<dbReference type="Pfam" id="PF07735">
    <property type="entry name" value="FBA_2"/>
    <property type="match status" value="1"/>
</dbReference>
<dbReference type="KEGG" id="crq:GCK72_015843"/>
<organism evidence="2 3">
    <name type="scientific">Caenorhabditis remanei</name>
    <name type="common">Caenorhabditis vulgaris</name>
    <dbReference type="NCBI Taxonomy" id="31234"/>
    <lineage>
        <taxon>Eukaryota</taxon>
        <taxon>Metazoa</taxon>
        <taxon>Ecdysozoa</taxon>
        <taxon>Nematoda</taxon>
        <taxon>Chromadorea</taxon>
        <taxon>Rhabditida</taxon>
        <taxon>Rhabditina</taxon>
        <taxon>Rhabditomorpha</taxon>
        <taxon>Rhabditoidea</taxon>
        <taxon>Rhabditidae</taxon>
        <taxon>Peloderinae</taxon>
        <taxon>Caenorhabditis</taxon>
    </lineage>
</organism>
<dbReference type="PANTHER" id="PTHR21503:SF8">
    <property type="entry name" value="F-BOX ASSOCIATED DOMAIN-CONTAINING PROTEIN-RELATED"/>
    <property type="match status" value="1"/>
</dbReference>
<dbReference type="InterPro" id="IPR012885">
    <property type="entry name" value="F-box_Sdz-33"/>
</dbReference>
<dbReference type="EMBL" id="WUAV01000004">
    <property type="protein sequence ID" value="KAF1759376.1"/>
    <property type="molecule type" value="Genomic_DNA"/>
</dbReference>
<comment type="caution">
    <text evidence="2">The sequence shown here is derived from an EMBL/GenBank/DDBJ whole genome shotgun (WGS) entry which is preliminary data.</text>
</comment>
<dbReference type="PANTHER" id="PTHR21503">
    <property type="entry name" value="F-BOX-CONTAINING HYPOTHETICAL PROTEIN C.ELEGANS"/>
    <property type="match status" value="1"/>
</dbReference>
<dbReference type="RefSeq" id="XP_053585940.1">
    <property type="nucleotide sequence ID" value="XM_053731168.1"/>
</dbReference>